<accession>A0ABY5DWD4</accession>
<keyword evidence="1 2" id="KW-0238">DNA-binding</keyword>
<reference evidence="4 5" key="1">
    <citation type="submission" date="2022-06" db="EMBL/GenBank/DDBJ databases">
        <title>Paraconexibacter antarcticus.</title>
        <authorList>
            <person name="Kim C.S."/>
        </authorList>
    </citation>
    <scope>NUCLEOTIDE SEQUENCE [LARGE SCALE GENOMIC DNA]</scope>
    <source>
        <strain evidence="4 5">02-257</strain>
    </source>
</reference>
<feature type="domain" description="HTH tetR-type" evidence="3">
    <location>
        <begin position="12"/>
        <end position="72"/>
    </location>
</feature>
<dbReference type="PANTHER" id="PTHR30055">
    <property type="entry name" value="HTH-TYPE TRANSCRIPTIONAL REGULATOR RUTR"/>
    <property type="match status" value="1"/>
</dbReference>
<keyword evidence="5" id="KW-1185">Reference proteome</keyword>
<dbReference type="Pfam" id="PF00440">
    <property type="entry name" value="TetR_N"/>
    <property type="match status" value="1"/>
</dbReference>
<dbReference type="InterPro" id="IPR001647">
    <property type="entry name" value="HTH_TetR"/>
</dbReference>
<evidence type="ECO:0000313" key="4">
    <source>
        <dbReference type="EMBL" id="UTI64950.1"/>
    </source>
</evidence>
<dbReference type="Proteomes" id="UP001056035">
    <property type="component" value="Chromosome"/>
</dbReference>
<evidence type="ECO:0000313" key="5">
    <source>
        <dbReference type="Proteomes" id="UP001056035"/>
    </source>
</evidence>
<dbReference type="SUPFAM" id="SSF48498">
    <property type="entry name" value="Tetracyclin repressor-like, C-terminal domain"/>
    <property type="match status" value="1"/>
</dbReference>
<dbReference type="SUPFAM" id="SSF46689">
    <property type="entry name" value="Homeodomain-like"/>
    <property type="match status" value="1"/>
</dbReference>
<sequence>MPGAAGRPPRGEARRALILEAALRVLGEEGASAVTHRRVAREAGLPLAATTYWFASKDELLADAYRLAADTDIARMRRLSTEYAERARADLAGALTDLLAADLAASRTSLLAAYSLWIEAARRPALRPIEEEWTRAYVEVVEAVLRDAGSPHPATDAELLVATLDGLLLAQLALAHPDPAAALRPQLERLVAALLRAG</sequence>
<evidence type="ECO:0000256" key="1">
    <source>
        <dbReference type="ARBA" id="ARBA00023125"/>
    </source>
</evidence>
<evidence type="ECO:0000259" key="3">
    <source>
        <dbReference type="PROSITE" id="PS50977"/>
    </source>
</evidence>
<dbReference type="PROSITE" id="PS50977">
    <property type="entry name" value="HTH_TETR_2"/>
    <property type="match status" value="1"/>
</dbReference>
<name>A0ABY5DWD4_9ACTN</name>
<feature type="DNA-binding region" description="H-T-H motif" evidence="2">
    <location>
        <begin position="35"/>
        <end position="54"/>
    </location>
</feature>
<organism evidence="4 5">
    <name type="scientific">Paraconexibacter antarcticus</name>
    <dbReference type="NCBI Taxonomy" id="2949664"/>
    <lineage>
        <taxon>Bacteria</taxon>
        <taxon>Bacillati</taxon>
        <taxon>Actinomycetota</taxon>
        <taxon>Thermoleophilia</taxon>
        <taxon>Solirubrobacterales</taxon>
        <taxon>Paraconexibacteraceae</taxon>
        <taxon>Paraconexibacter</taxon>
    </lineage>
</organism>
<dbReference type="InterPro" id="IPR036271">
    <property type="entry name" value="Tet_transcr_reg_TetR-rel_C_sf"/>
</dbReference>
<dbReference type="PRINTS" id="PR00455">
    <property type="entry name" value="HTHTETR"/>
</dbReference>
<evidence type="ECO:0000256" key="2">
    <source>
        <dbReference type="PROSITE-ProRule" id="PRU00335"/>
    </source>
</evidence>
<proteinExistence type="predicted"/>
<gene>
    <name evidence="4" type="ORF">NBH00_01785</name>
</gene>
<protein>
    <submittedName>
        <fullName evidence="4">TetR family transcriptional regulator</fullName>
    </submittedName>
</protein>
<dbReference type="RefSeq" id="WP_254571642.1">
    <property type="nucleotide sequence ID" value="NZ_CP098502.1"/>
</dbReference>
<dbReference type="InterPro" id="IPR041583">
    <property type="entry name" value="TetR_C_31"/>
</dbReference>
<dbReference type="Gene3D" id="1.10.357.10">
    <property type="entry name" value="Tetracycline Repressor, domain 2"/>
    <property type="match status" value="1"/>
</dbReference>
<dbReference type="EMBL" id="CP098502">
    <property type="protein sequence ID" value="UTI64950.1"/>
    <property type="molecule type" value="Genomic_DNA"/>
</dbReference>
<dbReference type="PANTHER" id="PTHR30055:SF231">
    <property type="entry name" value="TRANSCRIPTIONAL REGULATORY PROTEIN (PROBABLY DEOR-FAMILY)-RELATED"/>
    <property type="match status" value="1"/>
</dbReference>
<dbReference type="InterPro" id="IPR050109">
    <property type="entry name" value="HTH-type_TetR-like_transc_reg"/>
</dbReference>
<dbReference type="InterPro" id="IPR009057">
    <property type="entry name" value="Homeodomain-like_sf"/>
</dbReference>
<dbReference type="Pfam" id="PF17940">
    <property type="entry name" value="TetR_C_31"/>
    <property type="match status" value="1"/>
</dbReference>